<dbReference type="Proteomes" id="UP000596857">
    <property type="component" value="Unassembled WGS sequence"/>
</dbReference>
<comment type="caution">
    <text evidence="1">The sequence shown here is derived from an EMBL/GenBank/DDBJ whole genome shotgun (WGS) entry which is preliminary data.</text>
</comment>
<reference evidence="1 2" key="1">
    <citation type="submission" date="2019-10" db="EMBL/GenBank/DDBJ databases">
        <title>Description of Paenibacillus terricola sp. nov.</title>
        <authorList>
            <person name="Carlier A."/>
            <person name="Qi S."/>
        </authorList>
    </citation>
    <scope>NUCLEOTIDE SEQUENCE [LARGE SCALE GENOMIC DNA]</scope>
    <source>
        <strain evidence="1 2">LMG 31459</strain>
    </source>
</reference>
<dbReference type="EMBL" id="WHOB01000012">
    <property type="protein sequence ID" value="NOU77389.1"/>
    <property type="molecule type" value="Genomic_DNA"/>
</dbReference>
<organism evidence="1 2">
    <name type="scientific">Paenibacillus phytohabitans</name>
    <dbReference type="NCBI Taxonomy" id="2654978"/>
    <lineage>
        <taxon>Bacteria</taxon>
        <taxon>Bacillati</taxon>
        <taxon>Bacillota</taxon>
        <taxon>Bacilli</taxon>
        <taxon>Bacillales</taxon>
        <taxon>Paenibacillaceae</taxon>
        <taxon>Paenibacillus</taxon>
    </lineage>
</organism>
<accession>A0ABX1YC37</accession>
<sequence length="99" mass="11451">MANTTKVKTFTIVIPAGQGPTVTTAEESIQEMLWDLRDQMTDNNKPTEDELQAADQLIVNGLGVNDWHDREYTFFEDYKLRIETMPQYKLDEMPEFAGY</sequence>
<name>A0ABX1YC37_9BACL</name>
<gene>
    <name evidence="1" type="ORF">GC101_00690</name>
</gene>
<dbReference type="RefSeq" id="WP_171715692.1">
    <property type="nucleotide sequence ID" value="NZ_WHOB01000012.1"/>
</dbReference>
<evidence type="ECO:0000313" key="1">
    <source>
        <dbReference type="EMBL" id="NOU77389.1"/>
    </source>
</evidence>
<evidence type="ECO:0000313" key="2">
    <source>
        <dbReference type="Proteomes" id="UP000596857"/>
    </source>
</evidence>
<keyword evidence="2" id="KW-1185">Reference proteome</keyword>
<protein>
    <submittedName>
        <fullName evidence="1">Uncharacterized protein</fullName>
    </submittedName>
</protein>
<proteinExistence type="predicted"/>